<name>A0A174ENI9_9FIRM</name>
<dbReference type="GeneID" id="93136814"/>
<dbReference type="OrthoDB" id="9768127at2"/>
<evidence type="ECO:0000313" key="8">
    <source>
        <dbReference type="EMBL" id="CUN65256.1"/>
    </source>
</evidence>
<evidence type="ECO:0000256" key="4">
    <source>
        <dbReference type="ARBA" id="ARBA00022840"/>
    </source>
</evidence>
<evidence type="ECO:0000256" key="5">
    <source>
        <dbReference type="ARBA" id="ARBA00022960"/>
    </source>
</evidence>
<keyword evidence="2" id="KW-0963">Cytoplasm</keyword>
<evidence type="ECO:0000256" key="3">
    <source>
        <dbReference type="ARBA" id="ARBA00022741"/>
    </source>
</evidence>
<evidence type="ECO:0000313" key="18">
    <source>
        <dbReference type="Proteomes" id="UP000449249"/>
    </source>
</evidence>
<dbReference type="PANTHER" id="PTHR42749:SF1">
    <property type="entry name" value="CELL SHAPE-DETERMINING PROTEIN MREB"/>
    <property type="match status" value="1"/>
</dbReference>
<dbReference type="Proteomes" id="UP000095597">
    <property type="component" value="Unassembled WGS sequence"/>
</dbReference>
<dbReference type="SUPFAM" id="SSF53067">
    <property type="entry name" value="Actin-like ATPase domain"/>
    <property type="match status" value="2"/>
</dbReference>
<dbReference type="Proteomes" id="UP000446719">
    <property type="component" value="Unassembled WGS sequence"/>
</dbReference>
<evidence type="ECO:0000313" key="12">
    <source>
        <dbReference type="EMBL" id="MZK40615.1"/>
    </source>
</evidence>
<evidence type="ECO:0000313" key="13">
    <source>
        <dbReference type="EMBL" id="NSE57112.1"/>
    </source>
</evidence>
<keyword evidence="4" id="KW-0067">ATP-binding</keyword>
<dbReference type="Proteomes" id="UP000449249">
    <property type="component" value="Unassembled WGS sequence"/>
</dbReference>
<evidence type="ECO:0000313" key="9">
    <source>
        <dbReference type="EMBL" id="CUO01675.1"/>
    </source>
</evidence>
<organism evidence="10 18">
    <name type="scientific">Dorea longicatena</name>
    <dbReference type="NCBI Taxonomy" id="88431"/>
    <lineage>
        <taxon>Bacteria</taxon>
        <taxon>Bacillati</taxon>
        <taxon>Bacillota</taxon>
        <taxon>Clostridia</taxon>
        <taxon>Lachnospirales</taxon>
        <taxon>Lachnospiraceae</taxon>
        <taxon>Dorea</taxon>
    </lineage>
</organism>
<reference evidence="13" key="4">
    <citation type="submission" date="2020-02" db="EMBL/GenBank/DDBJ databases">
        <authorList>
            <person name="Littmann E."/>
            <person name="Sorbara M."/>
        </authorList>
    </citation>
    <scope>NUCLEOTIDE SEQUENCE</scope>
    <source>
        <strain evidence="13">MSK.10.16</strain>
    </source>
</reference>
<evidence type="ECO:0000313" key="15">
    <source>
        <dbReference type="Proteomes" id="UP000095439"/>
    </source>
</evidence>
<dbReference type="AlphaFoldDB" id="A0A174ENI9"/>
<gene>
    <name evidence="8" type="primary">mreB_1</name>
    <name evidence="7" type="synonym">mreB_2</name>
    <name evidence="8" type="ORF">ERS852408_00719</name>
    <name evidence="9" type="ORF">ERS852423_02045</name>
    <name evidence="7" type="ORF">ERS852573_01710</name>
    <name evidence="13" type="ORF">G4332_03100</name>
    <name evidence="12" type="ORF">GT528_02570</name>
    <name evidence="11" type="ORF">GT565_03035</name>
    <name evidence="10" type="ORF">GT576_06025</name>
</gene>
<evidence type="ECO:0000313" key="7">
    <source>
        <dbReference type="EMBL" id="CUN05160.1"/>
    </source>
</evidence>
<dbReference type="Proteomes" id="UP000095439">
    <property type="component" value="Unassembled WGS sequence"/>
</dbReference>
<accession>A0A174ENI9</accession>
<dbReference type="EMBL" id="CYYM01000002">
    <property type="protein sequence ID" value="CUN65256.1"/>
    <property type="molecule type" value="Genomic_DNA"/>
</dbReference>
<dbReference type="Pfam" id="PF06723">
    <property type="entry name" value="MreB_Mbl"/>
    <property type="match status" value="1"/>
</dbReference>
<reference evidence="17 18" key="2">
    <citation type="journal article" date="2019" name="Nat. Med.">
        <title>A library of human gut bacterial isolates paired with longitudinal multiomics data enables mechanistic microbiome research.</title>
        <authorList>
            <person name="Poyet M."/>
            <person name="Groussin M."/>
            <person name="Gibbons S.M."/>
            <person name="Avila-Pacheco J."/>
            <person name="Jiang X."/>
            <person name="Kearney S.M."/>
            <person name="Perrotta A.R."/>
            <person name="Berdy B."/>
            <person name="Zhao S."/>
            <person name="Lieberman T.D."/>
            <person name="Swanson P.K."/>
            <person name="Smith M."/>
            <person name="Roesemann S."/>
            <person name="Alexander J.E."/>
            <person name="Rich S.A."/>
            <person name="Livny J."/>
            <person name="Vlamakis H."/>
            <person name="Clish C."/>
            <person name="Bullock K."/>
            <person name="Deik A."/>
            <person name="Scott J."/>
            <person name="Pierce K.A."/>
            <person name="Xavier R.J."/>
            <person name="Alm E.J."/>
        </authorList>
    </citation>
    <scope>NUCLEOTIDE SEQUENCE [LARGE SCALE GENOMIC DNA]</scope>
    <source>
        <strain evidence="10 18">BIOML-A1</strain>
        <strain evidence="12 19">BIOML-A6</strain>
        <strain evidence="11 17">BIOML-A7</strain>
    </source>
</reference>
<evidence type="ECO:0000313" key="11">
    <source>
        <dbReference type="EMBL" id="MZK17114.1"/>
    </source>
</evidence>
<evidence type="ECO:0000256" key="6">
    <source>
        <dbReference type="ARBA" id="ARBA00023458"/>
    </source>
</evidence>
<evidence type="ECO:0000313" key="19">
    <source>
        <dbReference type="Proteomes" id="UP000472916"/>
    </source>
</evidence>
<reference evidence="14 15" key="1">
    <citation type="submission" date="2015-09" db="EMBL/GenBank/DDBJ databases">
        <authorList>
            <consortium name="Pathogen Informatics"/>
        </authorList>
    </citation>
    <scope>NUCLEOTIDE SEQUENCE [LARGE SCALE GENOMIC DNA]</scope>
    <source>
        <strain evidence="8 14">2789STDY5608851</strain>
        <strain evidence="9 15">2789STDY5608866</strain>
        <strain evidence="7 16">2789STDY5834961</strain>
    </source>
</reference>
<dbReference type="RefSeq" id="WP_006426575.1">
    <property type="nucleotide sequence ID" value="NZ_CABIWY010000009.1"/>
</dbReference>
<reference evidence="13" key="3">
    <citation type="journal article" date="2020" name="Cell Host Microbe">
        <title>Functional and Genomic Variation between Human-Derived Isolates of Lachnospiraceae Reveals Inter- and Intra-Species Diversity.</title>
        <authorList>
            <person name="Sorbara M.T."/>
            <person name="Littmann E.R."/>
            <person name="Fontana E."/>
            <person name="Moody T.U."/>
            <person name="Kohout C.E."/>
            <person name="Gjonbalaj M."/>
            <person name="Eaton V."/>
            <person name="Seok R."/>
            <person name="Leiner I.M."/>
            <person name="Pamer E.G."/>
        </authorList>
    </citation>
    <scope>NUCLEOTIDE SEQUENCE</scope>
    <source>
        <strain evidence="13">MSK.10.16</strain>
    </source>
</reference>
<proteinExistence type="inferred from homology"/>
<dbReference type="eggNOG" id="COG1077">
    <property type="taxonomic scope" value="Bacteria"/>
</dbReference>
<dbReference type="EMBL" id="CYYY01000009">
    <property type="protein sequence ID" value="CUO01675.1"/>
    <property type="molecule type" value="Genomic_DNA"/>
</dbReference>
<dbReference type="PANTHER" id="PTHR42749">
    <property type="entry name" value="CELL SHAPE-DETERMINING PROTEIN MREB"/>
    <property type="match status" value="1"/>
</dbReference>
<dbReference type="Proteomes" id="UP000472916">
    <property type="component" value="Unassembled WGS sequence"/>
</dbReference>
<evidence type="ECO:0000313" key="17">
    <source>
        <dbReference type="Proteomes" id="UP000446719"/>
    </source>
</evidence>
<dbReference type="EMBL" id="WWSB01000002">
    <property type="protein sequence ID" value="MZK17114.1"/>
    <property type="molecule type" value="Genomic_DNA"/>
</dbReference>
<dbReference type="EMBL" id="JAAIOD010000003">
    <property type="protein sequence ID" value="NSE57112.1"/>
    <property type="molecule type" value="Genomic_DNA"/>
</dbReference>
<comment type="similarity">
    <text evidence="6">Belongs to the FtsA/MreB family.</text>
</comment>
<dbReference type="InterPro" id="IPR004753">
    <property type="entry name" value="MreB"/>
</dbReference>
<dbReference type="GO" id="GO:0008360">
    <property type="term" value="P:regulation of cell shape"/>
    <property type="evidence" value="ECO:0007669"/>
    <property type="project" value="UniProtKB-KW"/>
</dbReference>
<dbReference type="EMBL" id="WWSH01000004">
    <property type="protein sequence ID" value="MZK09900.1"/>
    <property type="molecule type" value="Genomic_DNA"/>
</dbReference>
<comment type="subcellular location">
    <subcellularLocation>
        <location evidence="1">Cytoplasm</location>
    </subcellularLocation>
</comment>
<dbReference type="PRINTS" id="PR01652">
    <property type="entry name" value="SHAPEPROTEIN"/>
</dbReference>
<evidence type="ECO:0000313" key="16">
    <source>
        <dbReference type="Proteomes" id="UP000095597"/>
    </source>
</evidence>
<dbReference type="Proteomes" id="UP000095380">
    <property type="component" value="Unassembled WGS sequence"/>
</dbReference>
<dbReference type="GO" id="GO:0000902">
    <property type="term" value="P:cell morphogenesis"/>
    <property type="evidence" value="ECO:0007669"/>
    <property type="project" value="InterPro"/>
</dbReference>
<dbReference type="Proteomes" id="UP000724058">
    <property type="component" value="Unassembled WGS sequence"/>
</dbReference>
<keyword evidence="3" id="KW-0547">Nucleotide-binding</keyword>
<dbReference type="Gene3D" id="3.30.420.40">
    <property type="match status" value="2"/>
</dbReference>
<dbReference type="GO" id="GO:0005524">
    <property type="term" value="F:ATP binding"/>
    <property type="evidence" value="ECO:0007669"/>
    <property type="project" value="UniProtKB-KW"/>
</dbReference>
<dbReference type="EMBL" id="WWSC01000002">
    <property type="protein sequence ID" value="MZK40615.1"/>
    <property type="molecule type" value="Genomic_DNA"/>
</dbReference>
<keyword evidence="5" id="KW-0133">Cell shape</keyword>
<dbReference type="InterPro" id="IPR056546">
    <property type="entry name" value="MreB_MamK-like"/>
</dbReference>
<dbReference type="GO" id="GO:0005737">
    <property type="term" value="C:cytoplasm"/>
    <property type="evidence" value="ECO:0007669"/>
    <property type="project" value="UniProtKB-SubCell"/>
</dbReference>
<protein>
    <submittedName>
        <fullName evidence="7 10">Rod shape-determining protein</fullName>
    </submittedName>
</protein>
<evidence type="ECO:0000313" key="14">
    <source>
        <dbReference type="Proteomes" id="UP000095380"/>
    </source>
</evidence>
<evidence type="ECO:0000256" key="1">
    <source>
        <dbReference type="ARBA" id="ARBA00004496"/>
    </source>
</evidence>
<dbReference type="InterPro" id="IPR043129">
    <property type="entry name" value="ATPase_NBD"/>
</dbReference>
<evidence type="ECO:0000313" key="10">
    <source>
        <dbReference type="EMBL" id="MZK09900.1"/>
    </source>
</evidence>
<dbReference type="EMBL" id="CYXO01000009">
    <property type="protein sequence ID" value="CUN05160.1"/>
    <property type="molecule type" value="Genomic_DNA"/>
</dbReference>
<evidence type="ECO:0000256" key="2">
    <source>
        <dbReference type="ARBA" id="ARBA00022490"/>
    </source>
</evidence>
<sequence>MARNVYGLDLGSYDIKVYDKKKDTIWKEKNVIAFKDNRDRDIFAVGDDAFSMYGKAPSNIEITFPMEAGVISRFNDMQFLLQNLLKRGRQFSRGSEYVIAVPTDVTEVEKKAFFDLVIHSTAKAKEVNIVERSIADAVGLNLDIQNTKGIMIANFGGETTELSVLAGGGMVLNRLVKVGGLTFDQGIINLVKHSHDFLIGRQTAEVLRRNFNVFTGDSDSILSVAGRDLITGVPMRKPISIMLVRAAMKDPLLECVKAIHSLLDRTPPEVRKAIYENGIFLTGGLANMPGLEIYIEQMVGIKSRTALEPDTCAVNGLKRIIMSKDLRKLTFSMIEDNYRWMR</sequence>